<keyword evidence="1" id="KW-0812">Transmembrane</keyword>
<sequence length="255" mass="29631">MTCTRQLLNVKTCIVSDQIKLGVLVITLFFNEYALAQEHRYLRQGKSLTWIKLPLDITGVNLKTVIFVIFASYSLIRVLMILKRNYAIKRFSISRSAWIYHGDKSQNAIESESEFYLPKNRPPYFVPVKFDKKGISVQTDHCFHDLPGSEGDIEMSEKLPLSNNSPTSSVVTFHDDVKVYPILKAKEYPINIRISTWTPSKEIIRNRLRNCKEFQYDGWDWRAASEEEDMYFDHKRGELVHPVHASGKIFSCWST</sequence>
<organism evidence="2">
    <name type="scientific">Ditylum brightwellii</name>
    <dbReference type="NCBI Taxonomy" id="49249"/>
    <lineage>
        <taxon>Eukaryota</taxon>
        <taxon>Sar</taxon>
        <taxon>Stramenopiles</taxon>
        <taxon>Ochrophyta</taxon>
        <taxon>Bacillariophyta</taxon>
        <taxon>Mediophyceae</taxon>
        <taxon>Lithodesmiophycidae</taxon>
        <taxon>Lithodesmiales</taxon>
        <taxon>Lithodesmiaceae</taxon>
        <taxon>Ditylum</taxon>
    </lineage>
</organism>
<protein>
    <submittedName>
        <fullName evidence="2">Uncharacterized protein</fullName>
    </submittedName>
</protein>
<proteinExistence type="predicted"/>
<dbReference type="EMBL" id="HBGN01016073">
    <property type="protein sequence ID" value="CAD9328652.1"/>
    <property type="molecule type" value="Transcribed_RNA"/>
</dbReference>
<gene>
    <name evidence="2" type="ORF">DBRI1063_LOCUS10339</name>
    <name evidence="3" type="ORF">DBRI1063_LOCUS10340</name>
</gene>
<reference evidence="2" key="1">
    <citation type="submission" date="2021-01" db="EMBL/GenBank/DDBJ databases">
        <authorList>
            <person name="Corre E."/>
            <person name="Pelletier E."/>
            <person name="Niang G."/>
            <person name="Scheremetjew M."/>
            <person name="Finn R."/>
            <person name="Kale V."/>
            <person name="Holt S."/>
            <person name="Cochrane G."/>
            <person name="Meng A."/>
            <person name="Brown T."/>
            <person name="Cohen L."/>
        </authorList>
    </citation>
    <scope>NUCLEOTIDE SEQUENCE</scope>
    <source>
        <strain evidence="2">Pop2</strain>
    </source>
</reference>
<dbReference type="EMBL" id="HBGN01016074">
    <property type="protein sequence ID" value="CAD9328654.1"/>
    <property type="molecule type" value="Transcribed_RNA"/>
</dbReference>
<dbReference type="AlphaFoldDB" id="A0A6U3X9L5"/>
<evidence type="ECO:0000313" key="2">
    <source>
        <dbReference type="EMBL" id="CAD9328652.1"/>
    </source>
</evidence>
<accession>A0A6U3X9L5</accession>
<keyword evidence="1" id="KW-1133">Transmembrane helix</keyword>
<keyword evidence="1" id="KW-0472">Membrane</keyword>
<feature type="transmembrane region" description="Helical" evidence="1">
    <location>
        <begin position="64"/>
        <end position="82"/>
    </location>
</feature>
<name>A0A6U3X9L5_9STRA</name>
<evidence type="ECO:0000256" key="1">
    <source>
        <dbReference type="SAM" id="Phobius"/>
    </source>
</evidence>
<evidence type="ECO:0000313" key="3">
    <source>
        <dbReference type="EMBL" id="CAD9328654.1"/>
    </source>
</evidence>